<accession>A0ACC1MZT1</accession>
<name>A0ACC1MZT1_9HYPO</name>
<protein>
    <submittedName>
        <fullName evidence="1">Uncharacterized protein</fullName>
    </submittedName>
</protein>
<gene>
    <name evidence="1" type="ORF">NQ176_g7253</name>
</gene>
<evidence type="ECO:0000313" key="1">
    <source>
        <dbReference type="EMBL" id="KAJ2972268.1"/>
    </source>
</evidence>
<keyword evidence="2" id="KW-1185">Reference proteome</keyword>
<reference evidence="1" key="1">
    <citation type="submission" date="2022-08" db="EMBL/GenBank/DDBJ databases">
        <title>Genome Sequence of Lecanicillium fungicola.</title>
        <authorList>
            <person name="Buettner E."/>
        </authorList>
    </citation>
    <scope>NUCLEOTIDE SEQUENCE</scope>
    <source>
        <strain evidence="1">Babe33</strain>
    </source>
</reference>
<sequence length="224" mass="25422">MPSADRRIMVVMRSSAKPDGEELQSFLNANSNMEFLRLQRQDYSSFAYWNSLRLSIVPENVTVMCALDYVRSGHLKDGDIFPRQTLGKVWNKRETPGQWTSWPFGHYAVASLRDPSYHNVEQFAKHLRSQGVVIKAIHTEGRWGQYEFALGPMPPLEPIDQLILVQSYLKDTFAPRLLATLVPKPIAGDTLATGQHMHLLLQPARIEHQEQSFLASVLGRLPSP</sequence>
<dbReference type="Proteomes" id="UP001143910">
    <property type="component" value="Unassembled WGS sequence"/>
</dbReference>
<comment type="caution">
    <text evidence="1">The sequence shown here is derived from an EMBL/GenBank/DDBJ whole genome shotgun (WGS) entry which is preliminary data.</text>
</comment>
<dbReference type="EMBL" id="JANJQO010001182">
    <property type="protein sequence ID" value="KAJ2972268.1"/>
    <property type="molecule type" value="Genomic_DNA"/>
</dbReference>
<proteinExistence type="predicted"/>
<evidence type="ECO:0000313" key="2">
    <source>
        <dbReference type="Proteomes" id="UP001143910"/>
    </source>
</evidence>
<organism evidence="1 2">
    <name type="scientific">Zarea fungicola</name>
    <dbReference type="NCBI Taxonomy" id="93591"/>
    <lineage>
        <taxon>Eukaryota</taxon>
        <taxon>Fungi</taxon>
        <taxon>Dikarya</taxon>
        <taxon>Ascomycota</taxon>
        <taxon>Pezizomycotina</taxon>
        <taxon>Sordariomycetes</taxon>
        <taxon>Hypocreomycetidae</taxon>
        <taxon>Hypocreales</taxon>
        <taxon>Cordycipitaceae</taxon>
        <taxon>Zarea</taxon>
    </lineage>
</organism>